<dbReference type="AlphaFoldDB" id="A0A7J8VDH7"/>
<comment type="caution">
    <text evidence="1">The sequence shown here is derived from an EMBL/GenBank/DDBJ whole genome shotgun (WGS) entry which is preliminary data.</text>
</comment>
<sequence>MSSNEEYYIILHVGRHFVKDPYVRYVGGEVIRLKERLTYMLNMRLITL</sequence>
<gene>
    <name evidence="1" type="ORF">Goklo_012806</name>
</gene>
<evidence type="ECO:0000313" key="1">
    <source>
        <dbReference type="EMBL" id="MBA0660856.1"/>
    </source>
</evidence>
<reference evidence="1 2" key="1">
    <citation type="journal article" date="2019" name="Genome Biol. Evol.">
        <title>Insights into the evolution of the New World diploid cottons (Gossypium, subgenus Houzingenia) based on genome sequencing.</title>
        <authorList>
            <person name="Grover C.E."/>
            <person name="Arick M.A. 2nd"/>
            <person name="Thrash A."/>
            <person name="Conover J.L."/>
            <person name="Sanders W.S."/>
            <person name="Peterson D.G."/>
            <person name="Frelichowski J.E."/>
            <person name="Scheffler J.A."/>
            <person name="Scheffler B.E."/>
            <person name="Wendel J.F."/>
        </authorList>
    </citation>
    <scope>NUCLEOTIDE SEQUENCE [LARGE SCALE GENOMIC DNA]</scope>
    <source>
        <strain evidence="1">57</strain>
        <tissue evidence="1">Leaf</tissue>
    </source>
</reference>
<name>A0A7J8VDH7_9ROSI</name>
<dbReference type="OrthoDB" id="1001184at2759"/>
<proteinExistence type="predicted"/>
<accession>A0A7J8VDH7</accession>
<organism evidence="1 2">
    <name type="scientific">Gossypium klotzschianum</name>
    <dbReference type="NCBI Taxonomy" id="34286"/>
    <lineage>
        <taxon>Eukaryota</taxon>
        <taxon>Viridiplantae</taxon>
        <taxon>Streptophyta</taxon>
        <taxon>Embryophyta</taxon>
        <taxon>Tracheophyta</taxon>
        <taxon>Spermatophyta</taxon>
        <taxon>Magnoliopsida</taxon>
        <taxon>eudicotyledons</taxon>
        <taxon>Gunneridae</taxon>
        <taxon>Pentapetalae</taxon>
        <taxon>rosids</taxon>
        <taxon>malvids</taxon>
        <taxon>Malvales</taxon>
        <taxon>Malvaceae</taxon>
        <taxon>Malvoideae</taxon>
        <taxon>Gossypium</taxon>
    </lineage>
</organism>
<dbReference type="Proteomes" id="UP000593573">
    <property type="component" value="Unassembled WGS sequence"/>
</dbReference>
<dbReference type="EMBL" id="JABFAB010000009">
    <property type="protein sequence ID" value="MBA0660856.1"/>
    <property type="molecule type" value="Genomic_DNA"/>
</dbReference>
<keyword evidence="2" id="KW-1185">Reference proteome</keyword>
<protein>
    <submittedName>
        <fullName evidence="1">Uncharacterized protein</fullName>
    </submittedName>
</protein>
<evidence type="ECO:0000313" key="2">
    <source>
        <dbReference type="Proteomes" id="UP000593573"/>
    </source>
</evidence>